<dbReference type="InterPro" id="IPR012910">
    <property type="entry name" value="Plug_dom"/>
</dbReference>
<dbReference type="SUPFAM" id="SSF49464">
    <property type="entry name" value="Carboxypeptidase regulatory domain-like"/>
    <property type="match status" value="1"/>
</dbReference>
<dbReference type="PROSITE" id="PS52016">
    <property type="entry name" value="TONB_DEPENDENT_REC_3"/>
    <property type="match status" value="1"/>
</dbReference>
<dbReference type="Proteomes" id="UP000284243">
    <property type="component" value="Unassembled WGS sequence"/>
</dbReference>
<evidence type="ECO:0000256" key="8">
    <source>
        <dbReference type="PROSITE-ProRule" id="PRU01360"/>
    </source>
</evidence>
<keyword evidence="2 8" id="KW-0813">Transport</keyword>
<dbReference type="GO" id="GO:0009279">
    <property type="term" value="C:cell outer membrane"/>
    <property type="evidence" value="ECO:0007669"/>
    <property type="project" value="UniProtKB-SubCell"/>
</dbReference>
<gene>
    <name evidence="10" type="ORF">DWW57_04975</name>
</gene>
<name>A0A412TVK9_9BACT</name>
<evidence type="ECO:0000256" key="6">
    <source>
        <dbReference type="ARBA" id="ARBA00023136"/>
    </source>
</evidence>
<dbReference type="SUPFAM" id="SSF56935">
    <property type="entry name" value="Porins"/>
    <property type="match status" value="1"/>
</dbReference>
<keyword evidence="6 8" id="KW-0472">Membrane</keyword>
<dbReference type="InterPro" id="IPR039426">
    <property type="entry name" value="TonB-dep_rcpt-like"/>
</dbReference>
<evidence type="ECO:0000256" key="7">
    <source>
        <dbReference type="ARBA" id="ARBA00023237"/>
    </source>
</evidence>
<dbReference type="InterPro" id="IPR008969">
    <property type="entry name" value="CarboxyPept-like_regulatory"/>
</dbReference>
<reference evidence="10 11" key="1">
    <citation type="submission" date="2018-08" db="EMBL/GenBank/DDBJ databases">
        <title>A genome reference for cultivated species of the human gut microbiota.</title>
        <authorList>
            <person name="Zou Y."/>
            <person name="Xue W."/>
            <person name="Luo G."/>
        </authorList>
    </citation>
    <scope>NUCLEOTIDE SEQUENCE [LARGE SCALE GENOMIC DNA]</scope>
    <source>
        <strain evidence="10 11">AF16-14</strain>
    </source>
</reference>
<evidence type="ECO:0000256" key="4">
    <source>
        <dbReference type="ARBA" id="ARBA00022692"/>
    </source>
</evidence>
<keyword evidence="4 8" id="KW-0812">Transmembrane</keyword>
<protein>
    <submittedName>
        <fullName evidence="10">TonB-dependent receptor</fullName>
    </submittedName>
</protein>
<proteinExistence type="inferred from homology"/>
<feature type="domain" description="TonB-dependent receptor plug" evidence="9">
    <location>
        <begin position="126"/>
        <end position="227"/>
    </location>
</feature>
<dbReference type="GO" id="GO:0044718">
    <property type="term" value="P:siderophore transmembrane transport"/>
    <property type="evidence" value="ECO:0007669"/>
    <property type="project" value="TreeGrafter"/>
</dbReference>
<dbReference type="AlphaFoldDB" id="A0A412TVK9"/>
<dbReference type="Pfam" id="PF13715">
    <property type="entry name" value="CarbopepD_reg_2"/>
    <property type="match status" value="1"/>
</dbReference>
<comment type="subcellular location">
    <subcellularLocation>
        <location evidence="1 8">Cell outer membrane</location>
        <topology evidence="1 8">Multi-pass membrane protein</topology>
    </subcellularLocation>
</comment>
<dbReference type="Gene3D" id="2.170.130.10">
    <property type="entry name" value="TonB-dependent receptor, plug domain"/>
    <property type="match status" value="1"/>
</dbReference>
<dbReference type="GO" id="GO:0015344">
    <property type="term" value="F:siderophore uptake transmembrane transporter activity"/>
    <property type="evidence" value="ECO:0007669"/>
    <property type="project" value="TreeGrafter"/>
</dbReference>
<dbReference type="EMBL" id="QRYC01000004">
    <property type="protein sequence ID" value="RGU57846.1"/>
    <property type="molecule type" value="Genomic_DNA"/>
</dbReference>
<evidence type="ECO:0000256" key="3">
    <source>
        <dbReference type="ARBA" id="ARBA00022452"/>
    </source>
</evidence>
<evidence type="ECO:0000313" key="11">
    <source>
        <dbReference type="Proteomes" id="UP000284243"/>
    </source>
</evidence>
<keyword evidence="3 8" id="KW-1134">Transmembrane beta strand</keyword>
<evidence type="ECO:0000313" key="10">
    <source>
        <dbReference type="EMBL" id="RGU57846.1"/>
    </source>
</evidence>
<keyword evidence="10" id="KW-0675">Receptor</keyword>
<evidence type="ECO:0000256" key="2">
    <source>
        <dbReference type="ARBA" id="ARBA00022448"/>
    </source>
</evidence>
<keyword evidence="7 8" id="KW-0998">Cell outer membrane</keyword>
<dbReference type="InterPro" id="IPR036942">
    <property type="entry name" value="Beta-barrel_TonB_sf"/>
</dbReference>
<dbReference type="PANTHER" id="PTHR30069:SF29">
    <property type="entry name" value="HEMOGLOBIN AND HEMOGLOBIN-HAPTOGLOBIN-BINDING PROTEIN 1-RELATED"/>
    <property type="match status" value="1"/>
</dbReference>
<evidence type="ECO:0000259" key="9">
    <source>
        <dbReference type="Pfam" id="PF07715"/>
    </source>
</evidence>
<evidence type="ECO:0000256" key="5">
    <source>
        <dbReference type="ARBA" id="ARBA00022729"/>
    </source>
</evidence>
<dbReference type="PANTHER" id="PTHR30069">
    <property type="entry name" value="TONB-DEPENDENT OUTER MEMBRANE RECEPTOR"/>
    <property type="match status" value="1"/>
</dbReference>
<comment type="caution">
    <text evidence="10">The sequence shown here is derived from an EMBL/GenBank/DDBJ whole genome shotgun (WGS) entry which is preliminary data.</text>
</comment>
<dbReference type="InterPro" id="IPR037066">
    <property type="entry name" value="Plug_dom_sf"/>
</dbReference>
<organism evidence="10 11">
    <name type="scientific">Odoribacter splanchnicus</name>
    <dbReference type="NCBI Taxonomy" id="28118"/>
    <lineage>
        <taxon>Bacteria</taxon>
        <taxon>Pseudomonadati</taxon>
        <taxon>Bacteroidota</taxon>
        <taxon>Bacteroidia</taxon>
        <taxon>Bacteroidales</taxon>
        <taxon>Odoribacteraceae</taxon>
        <taxon>Odoribacter</taxon>
    </lineage>
</organism>
<dbReference type="Gene3D" id="2.60.40.1120">
    <property type="entry name" value="Carboxypeptidase-like, regulatory domain"/>
    <property type="match status" value="1"/>
</dbReference>
<dbReference type="Pfam" id="PF07715">
    <property type="entry name" value="Plug"/>
    <property type="match status" value="1"/>
</dbReference>
<accession>A0A412TVK9</accession>
<comment type="similarity">
    <text evidence="8">Belongs to the TonB-dependent receptor family.</text>
</comment>
<dbReference type="Gene3D" id="2.40.170.20">
    <property type="entry name" value="TonB-dependent receptor, beta-barrel domain"/>
    <property type="match status" value="1"/>
</dbReference>
<sequence length="786" mass="89961">MWVMKCFYIGVYFMVGNILFSNGQTISGIVKDSSDDTPVAGVNIVMPSLKKGTGTNARGEFFFKNVPAGEYELHFSFVGMKDVIRKVKVEANKDLKLEVYMQMDMKSLDQVVVAAKGERKEIHDVKRQGTPVAVIDGKQLAGRGTTITEVLNHQTGVKLRQTGGVGNQTKVNIRGLEGNRVQIYMDGYALNTPDGSFSINDIPLQFIDRIEIYKGIVPPEFGGDGLGSAINVVTIDAEHGYYDLSYSCQSYGVHTPTACISHYFDKANMAFTLFAGGTLARNDYTITSPYVNDLKIKRDHDRLKMGEFGATLKFPDHYFDKAELEFVGYYSYKETQGIQTNIRHARTKIWTTGVNPKLEKKYFLFRKLDLKFNGMVTYTHTALIDTSSFLYDFYGGRVPNTYGGEVGYVPNLSDDGMMDYRYNLNLQYHMIPDRMLVNINNDFRYVSNKTRDTVADRFLKKDYSGLKSNISGMISSVALQNKWFQGRLTSVLTGRHYYYRLGGKTVNLAYPGDAVPVETHKSDQYWGYSLALKYDLSSHWLVKFALEHNFRLPRYEEALGDRVTTLTSTELKAEQANNYNLGIMFDRYYNANSRLQFESNGYIMQVKNMMYLTSVVGYSKYQNLGEALLYGVDGEIKWDIDRNWFVSFNATWQKSLDYSKYIAGTNTESETYKMQLPHIPILFFNWMLDYRKDNPFGGKGQYARAYYEGGYTDKYYYGYELSRHQDYKIPSACLHTVGLEYGIMNRKVLFGVECHNLFDTDEMTNFNYPLAGRTVMAKIRFTTLKW</sequence>
<keyword evidence="5" id="KW-0732">Signal</keyword>
<evidence type="ECO:0000256" key="1">
    <source>
        <dbReference type="ARBA" id="ARBA00004571"/>
    </source>
</evidence>